<dbReference type="RefSeq" id="WP_019966582.1">
    <property type="nucleotide sequence ID" value="NZ_UGSK01000001.1"/>
</dbReference>
<feature type="transmembrane region" description="Helical" evidence="12">
    <location>
        <begin position="297"/>
        <end position="318"/>
    </location>
</feature>
<keyword evidence="3" id="KW-0813">Transport</keyword>
<evidence type="ECO:0000256" key="2">
    <source>
        <dbReference type="ARBA" id="ARBA00005551"/>
    </source>
</evidence>
<keyword evidence="5" id="KW-0633">Potassium transport</keyword>
<evidence type="ECO:0000259" key="13">
    <source>
        <dbReference type="PROSITE" id="PS51201"/>
    </source>
</evidence>
<evidence type="ECO:0000256" key="8">
    <source>
        <dbReference type="ARBA" id="ARBA00022989"/>
    </source>
</evidence>
<feature type="compositionally biased region" description="Basic and acidic residues" evidence="11">
    <location>
        <begin position="573"/>
        <end position="591"/>
    </location>
</feature>
<dbReference type="InterPro" id="IPR006153">
    <property type="entry name" value="Cation/H_exchanger_TM"/>
</dbReference>
<proteinExistence type="inferred from homology"/>
<feature type="transmembrane region" description="Helical" evidence="12">
    <location>
        <begin position="194"/>
        <end position="215"/>
    </location>
</feature>
<evidence type="ECO:0000256" key="3">
    <source>
        <dbReference type="ARBA" id="ARBA00022448"/>
    </source>
</evidence>
<keyword evidence="7" id="KW-0630">Potassium</keyword>
<evidence type="ECO:0000256" key="1">
    <source>
        <dbReference type="ARBA" id="ARBA00004127"/>
    </source>
</evidence>
<dbReference type="InterPro" id="IPR003148">
    <property type="entry name" value="RCK_N"/>
</dbReference>
<dbReference type="NCBIfam" id="TIGR00932">
    <property type="entry name" value="2a37"/>
    <property type="match status" value="1"/>
</dbReference>
<evidence type="ECO:0000256" key="10">
    <source>
        <dbReference type="ARBA" id="ARBA00023136"/>
    </source>
</evidence>
<keyword evidence="6 12" id="KW-0812">Transmembrane</keyword>
<dbReference type="Proteomes" id="UP000255000">
    <property type="component" value="Unassembled WGS sequence"/>
</dbReference>
<dbReference type="Gene3D" id="1.20.1530.20">
    <property type="match status" value="1"/>
</dbReference>
<dbReference type="InterPro" id="IPR036291">
    <property type="entry name" value="NAD(P)-bd_dom_sf"/>
</dbReference>
<feature type="transmembrane region" description="Helical" evidence="12">
    <location>
        <begin position="6"/>
        <end position="24"/>
    </location>
</feature>
<protein>
    <submittedName>
        <fullName evidence="14">NEM-activable K(+)/H(+) antiporter</fullName>
    </submittedName>
</protein>
<dbReference type="Pfam" id="PF00999">
    <property type="entry name" value="Na_H_Exchanger"/>
    <property type="match status" value="1"/>
</dbReference>
<feature type="transmembrane region" description="Helical" evidence="12">
    <location>
        <begin position="272"/>
        <end position="290"/>
    </location>
</feature>
<evidence type="ECO:0000313" key="14">
    <source>
        <dbReference type="EMBL" id="SUB02288.1"/>
    </source>
</evidence>
<feature type="domain" description="RCK N-terminal" evidence="13">
    <location>
        <begin position="406"/>
        <end position="522"/>
    </location>
</feature>
<dbReference type="SUPFAM" id="SSF51735">
    <property type="entry name" value="NAD(P)-binding Rossmann-fold domains"/>
    <property type="match status" value="1"/>
</dbReference>
<name>A0A378ZYX2_9HYPH</name>
<evidence type="ECO:0000256" key="5">
    <source>
        <dbReference type="ARBA" id="ARBA00022538"/>
    </source>
</evidence>
<dbReference type="PROSITE" id="PS51201">
    <property type="entry name" value="RCK_N"/>
    <property type="match status" value="1"/>
</dbReference>
<evidence type="ECO:0000256" key="4">
    <source>
        <dbReference type="ARBA" id="ARBA00022449"/>
    </source>
</evidence>
<sequence>MAAASAPPLFTEAIIFLAATVVAVPLAKRLGIGSVVGYLIAGMAIGPFGFNAFGAAPMVLGVAELGVVLLLFVIGLELDASRLWRMRRDILGLGTAQVLLTGTVLYALLRLMGEDLEPALVAGLGLALSSTAFALQILQERGQLSSAYGQRAFGVLLLQDIAIVPLLALVAILAPSGTEGASAGALEEIGRTVGAVLGVVVAGRYLMTPLFLLLARSKAREVMLAAALLVALGSAGVMHAVGLSMALGAFLAGVLLAESSFRHTLEADIEPFRSLLMGLFFVAVGMSLDFTVLAGSWVLVAGGVIALMLVKGVLLWALARVSGSSNADALRIAVTLPQGGEFAFVLFTAAVSQGIFSAGEASVLTAVVIVSMLLTPVACAGLDYLGARLKARGVETPFAETFEDAAPVVLVIGFGRFGMMVAQLLTSEGLEITAIDLRPERIAYARKLGYKVYYGDATRADVLMAAGAGKAALIALCVENDSVMDRAIHAIRDACPQARLFCRATSQTHALALTRLGVDFHIRETFESSIAFGRAALEALGIPDDRINDVVEDVRRRDRERTELQLNEGEFAGSDRLHALTPRDEAPKRDT</sequence>
<feature type="transmembrane region" description="Helical" evidence="12">
    <location>
        <begin position="222"/>
        <end position="252"/>
    </location>
</feature>
<dbReference type="GO" id="GO:0005886">
    <property type="term" value="C:plasma membrane"/>
    <property type="evidence" value="ECO:0007669"/>
    <property type="project" value="TreeGrafter"/>
</dbReference>
<dbReference type="GO" id="GO:1902600">
    <property type="term" value="P:proton transmembrane transport"/>
    <property type="evidence" value="ECO:0007669"/>
    <property type="project" value="InterPro"/>
</dbReference>
<evidence type="ECO:0000313" key="15">
    <source>
        <dbReference type="Proteomes" id="UP000255000"/>
    </source>
</evidence>
<dbReference type="GO" id="GO:0012505">
    <property type="term" value="C:endomembrane system"/>
    <property type="evidence" value="ECO:0007669"/>
    <property type="project" value="UniProtKB-SubCell"/>
</dbReference>
<keyword evidence="8 12" id="KW-1133">Transmembrane helix</keyword>
<evidence type="ECO:0000256" key="12">
    <source>
        <dbReference type="SAM" id="Phobius"/>
    </source>
</evidence>
<evidence type="ECO:0000256" key="7">
    <source>
        <dbReference type="ARBA" id="ARBA00022958"/>
    </source>
</evidence>
<dbReference type="PANTHER" id="PTHR46157:SF8">
    <property type="entry name" value="GLUTATHIONE-REGULATED POTASSIUM-EFFLUX SYSTEM PROTEIN"/>
    <property type="match status" value="1"/>
</dbReference>
<dbReference type="GO" id="GO:0006813">
    <property type="term" value="P:potassium ion transport"/>
    <property type="evidence" value="ECO:0007669"/>
    <property type="project" value="UniProtKB-KW"/>
</dbReference>
<evidence type="ECO:0000256" key="6">
    <source>
        <dbReference type="ARBA" id="ARBA00022692"/>
    </source>
</evidence>
<keyword evidence="10 12" id="KW-0472">Membrane</keyword>
<comment type="subcellular location">
    <subcellularLocation>
        <location evidence="1">Endomembrane system</location>
        <topology evidence="1">Multi-pass membrane protein</topology>
    </subcellularLocation>
</comment>
<organism evidence="14 15">
    <name type="scientific">Pannonibacter phragmitetus</name>
    <dbReference type="NCBI Taxonomy" id="121719"/>
    <lineage>
        <taxon>Bacteria</taxon>
        <taxon>Pseudomonadati</taxon>
        <taxon>Pseudomonadota</taxon>
        <taxon>Alphaproteobacteria</taxon>
        <taxon>Hyphomicrobiales</taxon>
        <taxon>Stappiaceae</taxon>
        <taxon>Pannonibacter</taxon>
    </lineage>
</organism>
<evidence type="ECO:0000256" key="9">
    <source>
        <dbReference type="ARBA" id="ARBA00023065"/>
    </source>
</evidence>
<feature type="transmembrane region" description="Helical" evidence="12">
    <location>
        <begin position="31"/>
        <end position="50"/>
    </location>
</feature>
<dbReference type="GO" id="GO:0015297">
    <property type="term" value="F:antiporter activity"/>
    <property type="evidence" value="ECO:0007669"/>
    <property type="project" value="UniProtKB-KW"/>
</dbReference>
<gene>
    <name evidence="14" type="primary">kefB</name>
    <name evidence="14" type="ORF">NCTC13350_03240</name>
</gene>
<feature type="transmembrane region" description="Helical" evidence="12">
    <location>
        <begin position="119"/>
        <end position="139"/>
    </location>
</feature>
<comment type="similarity">
    <text evidence="2">Belongs to the monovalent cation:proton antiporter 2 (CPA2) transporter (TC 2.A.37) family.</text>
</comment>
<dbReference type="PANTHER" id="PTHR46157">
    <property type="entry name" value="K(+) EFFLUX ANTIPORTER 3, CHLOROPLASTIC"/>
    <property type="match status" value="1"/>
</dbReference>
<feature type="transmembrane region" description="Helical" evidence="12">
    <location>
        <begin position="363"/>
        <end position="385"/>
    </location>
</feature>
<dbReference type="EMBL" id="UGSK01000001">
    <property type="protein sequence ID" value="SUB02288.1"/>
    <property type="molecule type" value="Genomic_DNA"/>
</dbReference>
<dbReference type="OrthoDB" id="9781411at2"/>
<keyword evidence="9" id="KW-0406">Ion transport</keyword>
<dbReference type="AlphaFoldDB" id="A0A378ZYX2"/>
<evidence type="ECO:0000256" key="11">
    <source>
        <dbReference type="SAM" id="MobiDB-lite"/>
    </source>
</evidence>
<accession>A0A378ZYX2</accession>
<dbReference type="Gene3D" id="3.40.50.720">
    <property type="entry name" value="NAD(P)-binding Rossmann-like Domain"/>
    <property type="match status" value="1"/>
</dbReference>
<feature type="transmembrane region" description="Helical" evidence="12">
    <location>
        <begin position="56"/>
        <end position="78"/>
    </location>
</feature>
<dbReference type="GO" id="GO:0008324">
    <property type="term" value="F:monoatomic cation transmembrane transporter activity"/>
    <property type="evidence" value="ECO:0007669"/>
    <property type="project" value="InterPro"/>
</dbReference>
<feature type="region of interest" description="Disordered" evidence="11">
    <location>
        <begin position="565"/>
        <end position="591"/>
    </location>
</feature>
<reference evidence="14 15" key="1">
    <citation type="submission" date="2018-06" db="EMBL/GenBank/DDBJ databases">
        <authorList>
            <consortium name="Pathogen Informatics"/>
            <person name="Doyle S."/>
        </authorList>
    </citation>
    <scope>NUCLEOTIDE SEQUENCE [LARGE SCALE GENOMIC DNA]</scope>
    <source>
        <strain evidence="14 15">NCTC13350</strain>
    </source>
</reference>
<dbReference type="FunFam" id="3.40.50.720:FF:000036">
    <property type="entry name" value="Glutathione-regulated potassium-efflux system protein KefB"/>
    <property type="match status" value="1"/>
</dbReference>
<dbReference type="Pfam" id="PF02254">
    <property type="entry name" value="TrkA_N"/>
    <property type="match status" value="1"/>
</dbReference>
<dbReference type="InterPro" id="IPR004771">
    <property type="entry name" value="K/H_exchanger"/>
</dbReference>
<feature type="transmembrane region" description="Helical" evidence="12">
    <location>
        <begin position="151"/>
        <end position="174"/>
    </location>
</feature>
<feature type="transmembrane region" description="Helical" evidence="12">
    <location>
        <begin position="90"/>
        <end position="113"/>
    </location>
</feature>
<feature type="transmembrane region" description="Helical" evidence="12">
    <location>
        <begin position="330"/>
        <end position="351"/>
    </location>
</feature>
<dbReference type="InterPro" id="IPR038770">
    <property type="entry name" value="Na+/solute_symporter_sf"/>
</dbReference>
<keyword evidence="4" id="KW-0050">Antiport</keyword>